<comment type="similarity">
    <text evidence="2 11">Belongs to the ABC-2 integral membrane protein family.</text>
</comment>
<dbReference type="InterPro" id="IPR047817">
    <property type="entry name" value="ABC2_TM_bact-type"/>
</dbReference>
<feature type="domain" description="ABC transmembrane type-2" evidence="12">
    <location>
        <begin position="37"/>
        <end position="258"/>
    </location>
</feature>
<evidence type="ECO:0000256" key="3">
    <source>
        <dbReference type="ARBA" id="ARBA00022448"/>
    </source>
</evidence>
<evidence type="ECO:0000259" key="12">
    <source>
        <dbReference type="PROSITE" id="PS51012"/>
    </source>
</evidence>
<dbReference type="EMBL" id="JBEHHI010000001">
    <property type="protein sequence ID" value="MEX5728055.1"/>
    <property type="molecule type" value="Genomic_DNA"/>
</dbReference>
<evidence type="ECO:0000256" key="1">
    <source>
        <dbReference type="ARBA" id="ARBA00004651"/>
    </source>
</evidence>
<feature type="transmembrane region" description="Helical" evidence="11">
    <location>
        <begin position="39"/>
        <end position="60"/>
    </location>
</feature>
<name>A0ABV3XRV1_9RHOB</name>
<keyword evidence="7" id="KW-0972">Capsule biogenesis/degradation</keyword>
<evidence type="ECO:0000256" key="4">
    <source>
        <dbReference type="ARBA" id="ARBA00022475"/>
    </source>
</evidence>
<keyword evidence="5" id="KW-0762">Sugar transport</keyword>
<keyword evidence="4 11" id="KW-1003">Cell membrane</keyword>
<keyword evidence="14" id="KW-1185">Reference proteome</keyword>
<dbReference type="InterPro" id="IPR000412">
    <property type="entry name" value="ABC_2_transport"/>
</dbReference>
<comment type="subcellular location">
    <subcellularLocation>
        <location evidence="11">Cell inner membrane</location>
        <topology evidence="11">Multi-pass membrane protein</topology>
    </subcellularLocation>
    <subcellularLocation>
        <location evidence="1">Cell membrane</location>
        <topology evidence="1">Multi-pass membrane protein</topology>
    </subcellularLocation>
</comment>
<keyword evidence="8 11" id="KW-1133">Transmembrane helix</keyword>
<dbReference type="InterPro" id="IPR013525">
    <property type="entry name" value="ABC2_TM"/>
</dbReference>
<dbReference type="PANTHER" id="PTHR30413:SF10">
    <property type="entry name" value="CAPSULE POLYSACCHARIDE EXPORT INNER-MEMBRANE PROTEIN CTRC"/>
    <property type="match status" value="1"/>
</dbReference>
<evidence type="ECO:0000313" key="14">
    <source>
        <dbReference type="Proteomes" id="UP001560019"/>
    </source>
</evidence>
<dbReference type="PRINTS" id="PR00164">
    <property type="entry name" value="ABC2TRNSPORT"/>
</dbReference>
<evidence type="ECO:0000256" key="5">
    <source>
        <dbReference type="ARBA" id="ARBA00022597"/>
    </source>
</evidence>
<keyword evidence="6 11" id="KW-0812">Transmembrane</keyword>
<feature type="transmembrane region" description="Helical" evidence="11">
    <location>
        <begin position="126"/>
        <end position="145"/>
    </location>
</feature>
<keyword evidence="9" id="KW-0625">Polysaccharide transport</keyword>
<dbReference type="Pfam" id="PF01061">
    <property type="entry name" value="ABC2_membrane"/>
    <property type="match status" value="1"/>
</dbReference>
<feature type="transmembrane region" description="Helical" evidence="11">
    <location>
        <begin position="189"/>
        <end position="212"/>
    </location>
</feature>
<dbReference type="Proteomes" id="UP001560019">
    <property type="component" value="Unassembled WGS sequence"/>
</dbReference>
<accession>A0ABV3XRV1</accession>
<keyword evidence="3 11" id="KW-0813">Transport</keyword>
<sequence>MIPTSIPSLKPRRFRTSRTVIALILREMATTYGRSPGGYFWAIAEPVAMIAVLSIAFSLMLRSPSLGTNFQIFYATAFLPFTLYAGIAQKVSASITFSRALLAYPAVTFVDAIIARFLLELLTKVLVFYIVIVGIELIYDVRPILDFPSILMSLGMAAALGLGIGTLNCVLTSLFTVWQSVWRVINRPLFLVSGVFFIYEDLPSGLRSFLWYNPLLHVTGEMRRGFFATYDATYISHTFVMSVALVSGALGLLLLRRYHRLIINER</sequence>
<evidence type="ECO:0000256" key="8">
    <source>
        <dbReference type="ARBA" id="ARBA00022989"/>
    </source>
</evidence>
<evidence type="ECO:0000256" key="10">
    <source>
        <dbReference type="ARBA" id="ARBA00023136"/>
    </source>
</evidence>
<proteinExistence type="inferred from homology"/>
<dbReference type="RefSeq" id="WP_125408416.1">
    <property type="nucleotide sequence ID" value="NZ_JBEHHI010000001.1"/>
</dbReference>
<protein>
    <recommendedName>
        <fullName evidence="11">Transport permease protein</fullName>
    </recommendedName>
</protein>
<organism evidence="13 14">
    <name type="scientific">Rhodovulum iodosum</name>
    <dbReference type="NCBI Taxonomy" id="68291"/>
    <lineage>
        <taxon>Bacteria</taxon>
        <taxon>Pseudomonadati</taxon>
        <taxon>Pseudomonadota</taxon>
        <taxon>Alphaproteobacteria</taxon>
        <taxon>Rhodobacterales</taxon>
        <taxon>Paracoccaceae</taxon>
        <taxon>Rhodovulum</taxon>
    </lineage>
</organism>
<evidence type="ECO:0000256" key="7">
    <source>
        <dbReference type="ARBA" id="ARBA00022903"/>
    </source>
</evidence>
<evidence type="ECO:0000256" key="2">
    <source>
        <dbReference type="ARBA" id="ARBA00007783"/>
    </source>
</evidence>
<keyword evidence="10 11" id="KW-0472">Membrane</keyword>
<dbReference type="PANTHER" id="PTHR30413">
    <property type="entry name" value="INNER MEMBRANE TRANSPORT PERMEASE"/>
    <property type="match status" value="1"/>
</dbReference>
<evidence type="ECO:0000313" key="13">
    <source>
        <dbReference type="EMBL" id="MEX5728055.1"/>
    </source>
</evidence>
<evidence type="ECO:0000256" key="6">
    <source>
        <dbReference type="ARBA" id="ARBA00022692"/>
    </source>
</evidence>
<comment type="caution">
    <text evidence="13">The sequence shown here is derived from an EMBL/GenBank/DDBJ whole genome shotgun (WGS) entry which is preliminary data.</text>
</comment>
<feature type="transmembrane region" description="Helical" evidence="11">
    <location>
        <begin position="72"/>
        <end position="89"/>
    </location>
</feature>
<reference evidence="13 14" key="1">
    <citation type="submission" date="2024-06" db="EMBL/GenBank/DDBJ databases">
        <title>Genome of Rhodovulum iodosum, a marine photoferrotroph.</title>
        <authorList>
            <person name="Bianchini G."/>
            <person name="Nikeleit V."/>
            <person name="Kappler A."/>
            <person name="Bryce C."/>
            <person name="Sanchez-Baracaldo P."/>
        </authorList>
    </citation>
    <scope>NUCLEOTIDE SEQUENCE [LARGE SCALE GENOMIC DNA]</scope>
    <source>
        <strain evidence="13 14">UT/N1</strain>
    </source>
</reference>
<dbReference type="PROSITE" id="PS51012">
    <property type="entry name" value="ABC_TM2"/>
    <property type="match status" value="1"/>
</dbReference>
<evidence type="ECO:0000256" key="11">
    <source>
        <dbReference type="RuleBase" id="RU361157"/>
    </source>
</evidence>
<feature type="transmembrane region" description="Helical" evidence="11">
    <location>
        <begin position="232"/>
        <end position="255"/>
    </location>
</feature>
<feature type="transmembrane region" description="Helical" evidence="11">
    <location>
        <begin position="151"/>
        <end position="177"/>
    </location>
</feature>
<gene>
    <name evidence="13" type="ORF">Ga0609869_001408</name>
</gene>
<evidence type="ECO:0000256" key="9">
    <source>
        <dbReference type="ARBA" id="ARBA00023047"/>
    </source>
</evidence>